<proteinExistence type="predicted"/>
<gene>
    <name evidence="2" type="ORF">DFP95_106215</name>
</gene>
<evidence type="ECO:0000259" key="1">
    <source>
        <dbReference type="SMART" id="SM00914"/>
    </source>
</evidence>
<sequence length="63" mass="7239">MDNMKVAYETMLGLAAEMVLDEALRNYRTEKIYHAIDDALAQGDVESFRRLTDELKSIQQFIG</sequence>
<dbReference type="SMART" id="SM00914">
    <property type="entry name" value="IDEAL"/>
    <property type="match status" value="1"/>
</dbReference>
<feature type="domain" description="IDEAL" evidence="1">
    <location>
        <begin position="19"/>
        <end position="55"/>
    </location>
</feature>
<evidence type="ECO:0000313" key="2">
    <source>
        <dbReference type="EMBL" id="RED60424.1"/>
    </source>
</evidence>
<dbReference type="AlphaFoldDB" id="A0A3D9IF68"/>
<dbReference type="RefSeq" id="WP_115993133.1">
    <property type="nucleotide sequence ID" value="NZ_QRDY01000006.1"/>
</dbReference>
<name>A0A3D9IF68_9BACL</name>
<protein>
    <submittedName>
        <fullName evidence="2">IDEAL domain-containing protein</fullName>
    </submittedName>
</protein>
<accession>A0A3D9IF68</accession>
<dbReference type="Proteomes" id="UP000256869">
    <property type="component" value="Unassembled WGS sequence"/>
</dbReference>
<reference evidence="2 3" key="1">
    <citation type="submission" date="2018-07" db="EMBL/GenBank/DDBJ databases">
        <title>Genomic Encyclopedia of Type Strains, Phase III (KMG-III): the genomes of soil and plant-associated and newly described type strains.</title>
        <authorList>
            <person name="Whitman W."/>
        </authorList>
    </citation>
    <scope>NUCLEOTIDE SEQUENCE [LARGE SCALE GENOMIC DNA]</scope>
    <source>
        <strain evidence="2 3">CECT 8236</strain>
    </source>
</reference>
<dbReference type="Gene3D" id="4.10.810.10">
    <property type="entry name" value="Virus Scaffolding Protein, Chain A"/>
    <property type="match status" value="1"/>
</dbReference>
<evidence type="ECO:0000313" key="3">
    <source>
        <dbReference type="Proteomes" id="UP000256869"/>
    </source>
</evidence>
<organism evidence="2 3">
    <name type="scientific">Cohnella lupini</name>
    <dbReference type="NCBI Taxonomy" id="1294267"/>
    <lineage>
        <taxon>Bacteria</taxon>
        <taxon>Bacillati</taxon>
        <taxon>Bacillota</taxon>
        <taxon>Bacilli</taxon>
        <taxon>Bacillales</taxon>
        <taxon>Paenibacillaceae</taxon>
        <taxon>Cohnella</taxon>
    </lineage>
</organism>
<comment type="caution">
    <text evidence="2">The sequence shown here is derived from an EMBL/GenBank/DDBJ whole genome shotgun (WGS) entry which is preliminary data.</text>
</comment>
<dbReference type="Pfam" id="PF08858">
    <property type="entry name" value="IDEAL"/>
    <property type="match status" value="1"/>
</dbReference>
<dbReference type="OrthoDB" id="2155814at2"/>
<dbReference type="InterPro" id="IPR027393">
    <property type="entry name" value="Virus_scaffolding_prot_C"/>
</dbReference>
<dbReference type="EMBL" id="QRDY01000006">
    <property type="protein sequence ID" value="RED60424.1"/>
    <property type="molecule type" value="Genomic_DNA"/>
</dbReference>
<dbReference type="InterPro" id="IPR014957">
    <property type="entry name" value="IDEAL_dom"/>
</dbReference>
<keyword evidence="3" id="KW-1185">Reference proteome</keyword>